<protein>
    <recommendedName>
        <fullName evidence="3">Flagellar FliJ protein</fullName>
    </recommendedName>
</protein>
<sequence>MNENQSRWDDLLVEERKIDHELDEMIQVQRDTQRIEENYHELFFQGNQLMDRLDHFIGEDRDEIEELQWQSKQKQQGILYHLEDQKEQLHKEQRKMEDRQDELYYEKKRVLVDKEDSDEY</sequence>
<evidence type="ECO:0000313" key="1">
    <source>
        <dbReference type="EMBL" id="GGC96938.1"/>
    </source>
</evidence>
<evidence type="ECO:0000313" key="2">
    <source>
        <dbReference type="Proteomes" id="UP000630615"/>
    </source>
</evidence>
<dbReference type="EMBL" id="BMKI01000007">
    <property type="protein sequence ID" value="GGC96938.1"/>
    <property type="molecule type" value="Genomic_DNA"/>
</dbReference>
<dbReference type="Pfam" id="PF13125">
    <property type="entry name" value="DUF3958"/>
    <property type="match status" value="1"/>
</dbReference>
<dbReference type="Proteomes" id="UP000630615">
    <property type="component" value="Unassembled WGS sequence"/>
</dbReference>
<gene>
    <name evidence="1" type="ORF">GCM10011573_28150</name>
</gene>
<organism evidence="1 2">
    <name type="scientific">Enterococcus wangshanyuanii</name>
    <dbReference type="NCBI Taxonomy" id="2005703"/>
    <lineage>
        <taxon>Bacteria</taxon>
        <taxon>Bacillati</taxon>
        <taxon>Bacillota</taxon>
        <taxon>Bacilli</taxon>
        <taxon>Lactobacillales</taxon>
        <taxon>Enterococcaceae</taxon>
        <taxon>Enterococcus</taxon>
    </lineage>
</organism>
<evidence type="ECO:0008006" key="3">
    <source>
        <dbReference type="Google" id="ProtNLM"/>
    </source>
</evidence>
<proteinExistence type="predicted"/>
<comment type="caution">
    <text evidence="1">The sequence shown here is derived from an EMBL/GenBank/DDBJ whole genome shotgun (WGS) entry which is preliminary data.</text>
</comment>
<keyword evidence="2" id="KW-1185">Reference proteome</keyword>
<accession>A0ABQ1PGQ3</accession>
<dbReference type="RefSeq" id="WP_088270783.1">
    <property type="nucleotide sequence ID" value="NZ_BMKI01000007.1"/>
</dbReference>
<dbReference type="InterPro" id="IPR025014">
    <property type="entry name" value="DUF3958"/>
</dbReference>
<name>A0ABQ1PGQ3_9ENTE</name>
<reference evidence="2" key="1">
    <citation type="journal article" date="2019" name="Int. J. Syst. Evol. Microbiol.">
        <title>The Global Catalogue of Microorganisms (GCM) 10K type strain sequencing project: providing services to taxonomists for standard genome sequencing and annotation.</title>
        <authorList>
            <consortium name="The Broad Institute Genomics Platform"/>
            <consortium name="The Broad Institute Genome Sequencing Center for Infectious Disease"/>
            <person name="Wu L."/>
            <person name="Ma J."/>
        </authorList>
    </citation>
    <scope>NUCLEOTIDE SEQUENCE [LARGE SCALE GENOMIC DNA]</scope>
    <source>
        <strain evidence="2">CGMCC 1.15942</strain>
    </source>
</reference>